<dbReference type="AlphaFoldDB" id="A1WVK8"/>
<dbReference type="HOGENOM" id="CLU_1068603_0_0_6"/>
<keyword evidence="4" id="KW-1185">Reference proteome</keyword>
<proteinExistence type="inferred from homology"/>
<dbReference type="GO" id="GO:0008933">
    <property type="term" value="F:peptidoglycan lytic transglycosylase activity"/>
    <property type="evidence" value="ECO:0007669"/>
    <property type="project" value="InterPro"/>
</dbReference>
<sequence length="260" mass="28711">MRMHANWLIGGCSLVLASFGAYHLHHSPWAAERGGGATAGVGDSEQLERLRASAGMPEVSRAVVETIVEDRQAERHLEVGSNRVIPRKRLDELVDEAAEVTGLSADLIRAVVRTESDYRPGVVSSAGAVGLMQVRPVAAVDVGDRVPEWLERFSEREGLEIEDEDLADPRLNVLIGSHYLAHLHERYASYGEPMATWLSLAAYNWGPGNVYRNLLSNPNLQTLEDLRWLLHRRAPYETRAFIDRVLERSGAAGEEAGEAI</sequence>
<evidence type="ECO:0000313" key="3">
    <source>
        <dbReference type="EMBL" id="ABM61720.1"/>
    </source>
</evidence>
<dbReference type="Pfam" id="PF01464">
    <property type="entry name" value="SLT"/>
    <property type="match status" value="1"/>
</dbReference>
<dbReference type="eggNOG" id="COG0741">
    <property type="taxonomic scope" value="Bacteria"/>
</dbReference>
<evidence type="ECO:0000313" key="4">
    <source>
        <dbReference type="Proteomes" id="UP000000647"/>
    </source>
</evidence>
<dbReference type="Proteomes" id="UP000000647">
    <property type="component" value="Chromosome"/>
</dbReference>
<reference evidence="3 4" key="2">
    <citation type="journal article" date="2013" name="Stand. Genomic Sci.">
        <title>Complete genome sequence of Halorhodospira halophila SL1.</title>
        <authorList>
            <person name="Challacombe J.F."/>
            <person name="Majid S."/>
            <person name="Deole R."/>
            <person name="Brettin T.S."/>
            <person name="Bruce D."/>
            <person name="Delano S.F."/>
            <person name="Detter J.C."/>
            <person name="Gleasner C.D."/>
            <person name="Han C.S."/>
            <person name="Misra M."/>
            <person name="Reitenga K.G."/>
            <person name="Mikhailova N."/>
            <person name="Woyke T."/>
            <person name="Pitluck S."/>
            <person name="Nolan M."/>
            <person name="Land M.L."/>
            <person name="Saunders E."/>
            <person name="Tapia R."/>
            <person name="Lapidus A."/>
            <person name="Ivanova N."/>
            <person name="Hoff W.D."/>
        </authorList>
    </citation>
    <scope>NUCLEOTIDE SEQUENCE [LARGE SCALE GENOMIC DNA]</scope>
    <source>
        <strain evidence="4">DSM 244 / SL1</strain>
    </source>
</reference>
<dbReference type="InterPro" id="IPR023346">
    <property type="entry name" value="Lysozyme-like_dom_sf"/>
</dbReference>
<dbReference type="KEGG" id="hha:Hhal_0944"/>
<dbReference type="Gene3D" id="1.10.530.10">
    <property type="match status" value="1"/>
</dbReference>
<dbReference type="RefSeq" id="WP_011813743.1">
    <property type="nucleotide sequence ID" value="NC_008789.1"/>
</dbReference>
<dbReference type="EMBL" id="CP000544">
    <property type="protein sequence ID" value="ABM61720.1"/>
    <property type="molecule type" value="Genomic_DNA"/>
</dbReference>
<dbReference type="InterPro" id="IPR008258">
    <property type="entry name" value="Transglycosylase_SLT_dom_1"/>
</dbReference>
<dbReference type="PROSITE" id="PS00922">
    <property type="entry name" value="TRANSGLYCOSYLASE"/>
    <property type="match status" value="1"/>
</dbReference>
<organism evidence="3 4">
    <name type="scientific">Halorhodospira halophila (strain DSM 244 / SL1)</name>
    <name type="common">Ectothiorhodospira halophila (strain DSM 244 / SL1)</name>
    <dbReference type="NCBI Taxonomy" id="349124"/>
    <lineage>
        <taxon>Bacteria</taxon>
        <taxon>Pseudomonadati</taxon>
        <taxon>Pseudomonadota</taxon>
        <taxon>Gammaproteobacteria</taxon>
        <taxon>Chromatiales</taxon>
        <taxon>Ectothiorhodospiraceae</taxon>
        <taxon>Halorhodospira</taxon>
    </lineage>
</organism>
<dbReference type="STRING" id="349124.Hhal_0944"/>
<dbReference type="GO" id="GO:0016020">
    <property type="term" value="C:membrane"/>
    <property type="evidence" value="ECO:0007669"/>
    <property type="project" value="InterPro"/>
</dbReference>
<dbReference type="InterPro" id="IPR000189">
    <property type="entry name" value="Transglyc_AS"/>
</dbReference>
<comment type="similarity">
    <text evidence="1">Belongs to the transglycosylase Slt family.</text>
</comment>
<reference evidence="4" key="1">
    <citation type="submission" date="2006-12" db="EMBL/GenBank/DDBJ databases">
        <title>Complete sequence of Halorhodospira halophila SL1.</title>
        <authorList>
            <consortium name="US DOE Joint Genome Institute"/>
            <person name="Copeland A."/>
            <person name="Lucas S."/>
            <person name="Lapidus A."/>
            <person name="Barry K."/>
            <person name="Detter J.C."/>
            <person name="Glavina del Rio T."/>
            <person name="Hammon N."/>
            <person name="Israni S."/>
            <person name="Dalin E."/>
            <person name="Tice H."/>
            <person name="Pitluck S."/>
            <person name="Saunders E."/>
            <person name="Brettin T."/>
            <person name="Bruce D."/>
            <person name="Han C."/>
            <person name="Tapia R."/>
            <person name="Schmutz J."/>
            <person name="Larimer F."/>
            <person name="Land M."/>
            <person name="Hauser L."/>
            <person name="Kyrpides N."/>
            <person name="Mikhailova N."/>
            <person name="Hoff W."/>
            <person name="Richardson P."/>
        </authorList>
    </citation>
    <scope>NUCLEOTIDE SEQUENCE [LARGE SCALE GENOMIC DNA]</scope>
    <source>
        <strain evidence="4">DSM 244 / SL1</strain>
    </source>
</reference>
<evidence type="ECO:0000256" key="1">
    <source>
        <dbReference type="ARBA" id="ARBA00007734"/>
    </source>
</evidence>
<gene>
    <name evidence="3" type="ordered locus">Hhal_0944</name>
</gene>
<protein>
    <submittedName>
        <fullName evidence="3">Lytic transglycosylase, catalytic</fullName>
    </submittedName>
</protein>
<dbReference type="GO" id="GO:0000270">
    <property type="term" value="P:peptidoglycan metabolic process"/>
    <property type="evidence" value="ECO:0007669"/>
    <property type="project" value="InterPro"/>
</dbReference>
<feature type="domain" description="Transglycosylase SLT" evidence="2">
    <location>
        <begin position="93"/>
        <end position="220"/>
    </location>
</feature>
<dbReference type="SUPFAM" id="SSF53955">
    <property type="entry name" value="Lysozyme-like"/>
    <property type="match status" value="1"/>
</dbReference>
<dbReference type="CDD" id="cd16896">
    <property type="entry name" value="LT_Slt70-like"/>
    <property type="match status" value="1"/>
</dbReference>
<name>A1WVK8_HALHL</name>
<dbReference type="PANTHER" id="PTHR37423">
    <property type="entry name" value="SOLUBLE LYTIC MUREIN TRANSGLYCOSYLASE-RELATED"/>
    <property type="match status" value="1"/>
</dbReference>
<accession>A1WVK8</accession>
<dbReference type="CAZy" id="GH23">
    <property type="family name" value="Glycoside Hydrolase Family 23"/>
</dbReference>
<evidence type="ECO:0000259" key="2">
    <source>
        <dbReference type="Pfam" id="PF01464"/>
    </source>
</evidence>
<dbReference type="PANTHER" id="PTHR37423:SF2">
    <property type="entry name" value="MEMBRANE-BOUND LYTIC MUREIN TRANSGLYCOSYLASE C"/>
    <property type="match status" value="1"/>
</dbReference>